<comment type="caution">
    <text evidence="2">The sequence shown here is derived from an EMBL/GenBank/DDBJ whole genome shotgun (WGS) entry which is preliminary data.</text>
</comment>
<organism evidence="2 3">
    <name type="scientific">Bacillus manliponensis</name>
    <dbReference type="NCBI Taxonomy" id="574376"/>
    <lineage>
        <taxon>Bacteria</taxon>
        <taxon>Bacillati</taxon>
        <taxon>Bacillota</taxon>
        <taxon>Bacilli</taxon>
        <taxon>Bacillales</taxon>
        <taxon>Bacillaceae</taxon>
        <taxon>Bacillus</taxon>
        <taxon>Bacillus cereus group</taxon>
    </lineage>
</organism>
<reference evidence="2 3" key="1">
    <citation type="submission" date="2014-06" db="EMBL/GenBank/DDBJ databases">
        <title>Draft genome sequence of Bacillus manliponensis JCM 15802 (MCCC 1A00708).</title>
        <authorList>
            <person name="Lai Q."/>
            <person name="Liu Y."/>
            <person name="Shao Z."/>
        </authorList>
    </citation>
    <scope>NUCLEOTIDE SEQUENCE [LARGE SCALE GENOMIC DNA]</scope>
    <source>
        <strain evidence="2 3">JCM 15802</strain>
    </source>
</reference>
<feature type="domain" description="Methyltransferase type 12" evidence="1">
    <location>
        <begin position="52"/>
        <end position="149"/>
    </location>
</feature>
<keyword evidence="2" id="KW-0489">Methyltransferase</keyword>
<dbReference type="CDD" id="cd02440">
    <property type="entry name" value="AdoMet_MTases"/>
    <property type="match status" value="1"/>
</dbReference>
<dbReference type="RefSeq" id="WP_034643007.1">
    <property type="nucleotide sequence ID" value="NZ_CBCSJC010000001.1"/>
</dbReference>
<dbReference type="AlphaFoldDB" id="A0A073JTG1"/>
<keyword evidence="2" id="KW-0808">Transferase</keyword>
<dbReference type="InterPro" id="IPR029063">
    <property type="entry name" value="SAM-dependent_MTases_sf"/>
</dbReference>
<dbReference type="GO" id="GO:0032259">
    <property type="term" value="P:methylation"/>
    <property type="evidence" value="ECO:0007669"/>
    <property type="project" value="UniProtKB-KW"/>
</dbReference>
<keyword evidence="3" id="KW-1185">Reference proteome</keyword>
<protein>
    <submittedName>
        <fullName evidence="2">Methyltransferase</fullName>
    </submittedName>
</protein>
<dbReference type="eggNOG" id="COG2226">
    <property type="taxonomic scope" value="Bacteria"/>
</dbReference>
<dbReference type="Pfam" id="PF08242">
    <property type="entry name" value="Methyltransf_12"/>
    <property type="match status" value="1"/>
</dbReference>
<dbReference type="STRING" id="574376.BAMA_12300"/>
<gene>
    <name evidence="2" type="ORF">BAMA_12300</name>
</gene>
<sequence>MSTASNWNDATVHEYEQMIPIKIPGYYTLYNMIGNFLPSMLSGKLKSPHILIAGAGGGQEILTLGKKDATLQFTGIDPSQSMLQLAKQRIRNNDIQNEVTLINGTVLELQDDERFNAATCILVLHFIRNTSEKRDLIMQIQQRLKPGAPFFICAINGNPNSNSFSIQMKAWRNHMRQNHVPKEDWERFESSFGTDIHPITEKEMIILLQDCGFTIITRFFTSFLIDGFWAIKR</sequence>
<dbReference type="InterPro" id="IPR013217">
    <property type="entry name" value="Methyltransf_12"/>
</dbReference>
<dbReference type="SUPFAM" id="SSF53335">
    <property type="entry name" value="S-adenosyl-L-methionine-dependent methyltransferases"/>
    <property type="match status" value="1"/>
</dbReference>
<dbReference type="EMBL" id="JOTN01000026">
    <property type="protein sequence ID" value="KEK17522.1"/>
    <property type="molecule type" value="Genomic_DNA"/>
</dbReference>
<dbReference type="Proteomes" id="UP000027822">
    <property type="component" value="Unassembled WGS sequence"/>
</dbReference>
<name>A0A073JTG1_9BACI</name>
<evidence type="ECO:0000259" key="1">
    <source>
        <dbReference type="Pfam" id="PF08242"/>
    </source>
</evidence>
<proteinExistence type="predicted"/>
<dbReference type="GO" id="GO:0008168">
    <property type="term" value="F:methyltransferase activity"/>
    <property type="evidence" value="ECO:0007669"/>
    <property type="project" value="UniProtKB-KW"/>
</dbReference>
<dbReference type="OrthoDB" id="213472at2"/>
<accession>A0A073JTG1</accession>
<evidence type="ECO:0000313" key="3">
    <source>
        <dbReference type="Proteomes" id="UP000027822"/>
    </source>
</evidence>
<dbReference type="Gene3D" id="3.40.50.150">
    <property type="entry name" value="Vaccinia Virus protein VP39"/>
    <property type="match status" value="1"/>
</dbReference>
<evidence type="ECO:0000313" key="2">
    <source>
        <dbReference type="EMBL" id="KEK17522.1"/>
    </source>
</evidence>